<evidence type="ECO:0000313" key="2">
    <source>
        <dbReference type="Proteomes" id="UP000193228"/>
    </source>
</evidence>
<sequence>MRLSHHACQKFNLMRRLKVDWVTQRSCAEREKLSVLARLTKSSSHFSSMLCASYQGSVERPLGQAWLSAWKTISPMPGSTVSLAETASPSVNTASV</sequence>
<dbReference type="AlphaFoldDB" id="A0A1X7LL83"/>
<dbReference type="Proteomes" id="UP000193228">
    <property type="component" value="Unassembled WGS sequence"/>
</dbReference>
<organism evidence="1 2">
    <name type="scientific">Paraburkholderia susongensis</name>
    <dbReference type="NCBI Taxonomy" id="1515439"/>
    <lineage>
        <taxon>Bacteria</taxon>
        <taxon>Pseudomonadati</taxon>
        <taxon>Pseudomonadota</taxon>
        <taxon>Betaproteobacteria</taxon>
        <taxon>Burkholderiales</taxon>
        <taxon>Burkholderiaceae</taxon>
        <taxon>Paraburkholderia</taxon>
    </lineage>
</organism>
<name>A0A1X7LL83_9BURK</name>
<proteinExistence type="predicted"/>
<reference evidence="2" key="1">
    <citation type="submission" date="2017-04" db="EMBL/GenBank/DDBJ databases">
        <authorList>
            <person name="Varghese N."/>
            <person name="Submissions S."/>
        </authorList>
    </citation>
    <scope>NUCLEOTIDE SEQUENCE [LARGE SCALE GENOMIC DNA]</scope>
    <source>
        <strain evidence="2">LMG 29540</strain>
    </source>
</reference>
<accession>A0A1X7LL83</accession>
<keyword evidence="2" id="KW-1185">Reference proteome</keyword>
<gene>
    <name evidence="1" type="ORF">SAMN06265784_106293</name>
</gene>
<dbReference type="EMBL" id="FXAT01000006">
    <property type="protein sequence ID" value="SMG54002.1"/>
    <property type="molecule type" value="Genomic_DNA"/>
</dbReference>
<evidence type="ECO:0000313" key="1">
    <source>
        <dbReference type="EMBL" id="SMG54002.1"/>
    </source>
</evidence>
<protein>
    <submittedName>
        <fullName evidence="1">Uncharacterized protein</fullName>
    </submittedName>
</protein>